<comment type="caution">
    <text evidence="1">The sequence shown here is derived from an EMBL/GenBank/DDBJ whole genome shotgun (WGS) entry which is preliminary data.</text>
</comment>
<organism evidence="1 2">
    <name type="scientific">Microlunatus ginsengisoli</name>
    <dbReference type="NCBI Taxonomy" id="363863"/>
    <lineage>
        <taxon>Bacteria</taxon>
        <taxon>Bacillati</taxon>
        <taxon>Actinomycetota</taxon>
        <taxon>Actinomycetes</taxon>
        <taxon>Propionibacteriales</taxon>
        <taxon>Propionibacteriaceae</taxon>
        <taxon>Microlunatus</taxon>
    </lineage>
</organism>
<name>A0ABP6ZJK9_9ACTN</name>
<proteinExistence type="predicted"/>
<gene>
    <name evidence="1" type="ORF">GCM10022236_11420</name>
</gene>
<reference evidence="2" key="1">
    <citation type="journal article" date="2019" name="Int. J. Syst. Evol. Microbiol.">
        <title>The Global Catalogue of Microorganisms (GCM) 10K type strain sequencing project: providing services to taxonomists for standard genome sequencing and annotation.</title>
        <authorList>
            <consortium name="The Broad Institute Genomics Platform"/>
            <consortium name="The Broad Institute Genome Sequencing Center for Infectious Disease"/>
            <person name="Wu L."/>
            <person name="Ma J."/>
        </authorList>
    </citation>
    <scope>NUCLEOTIDE SEQUENCE [LARGE SCALE GENOMIC DNA]</scope>
    <source>
        <strain evidence="2">JCM 16929</strain>
    </source>
</reference>
<sequence>MSEVAAEAGTAPLRTYEIGLVGDVADRVRSLAPGAEVHSTDPLTVFWRHPRRPDEVDTLLQALSSLGIAPRELYESADYCEVRIDGCLGTAILHHLRWSHRLVQTTVVRVRLSHDALRTTLRQLADVGRLDYLLAC</sequence>
<dbReference type="Proteomes" id="UP001501490">
    <property type="component" value="Unassembled WGS sequence"/>
</dbReference>
<protein>
    <submittedName>
        <fullName evidence="1">Uncharacterized protein</fullName>
    </submittedName>
</protein>
<evidence type="ECO:0000313" key="2">
    <source>
        <dbReference type="Proteomes" id="UP001501490"/>
    </source>
</evidence>
<keyword evidence="2" id="KW-1185">Reference proteome</keyword>
<evidence type="ECO:0000313" key="1">
    <source>
        <dbReference type="EMBL" id="GAA3611391.1"/>
    </source>
</evidence>
<dbReference type="EMBL" id="BAABAB010000007">
    <property type="protein sequence ID" value="GAA3611391.1"/>
    <property type="molecule type" value="Genomic_DNA"/>
</dbReference>
<accession>A0ABP6ZJK9</accession>
<dbReference type="RefSeq" id="WP_344802261.1">
    <property type="nucleotide sequence ID" value="NZ_BAABAB010000007.1"/>
</dbReference>